<evidence type="ECO:0000256" key="2">
    <source>
        <dbReference type="ARBA" id="ARBA00012513"/>
    </source>
</evidence>
<feature type="compositionally biased region" description="Low complexity" evidence="11">
    <location>
        <begin position="358"/>
        <end position="400"/>
    </location>
</feature>
<dbReference type="SMART" id="SM00220">
    <property type="entry name" value="S_TKc"/>
    <property type="match status" value="1"/>
</dbReference>
<dbReference type="FunFam" id="3.30.200.20:FF:000097">
    <property type="entry name" value="Probable serine/threonine-protein kinase nek1"/>
    <property type="match status" value="1"/>
</dbReference>
<protein>
    <recommendedName>
        <fullName evidence="2">non-specific serine/threonine protein kinase</fullName>
        <ecNumber evidence="2">2.7.11.1</ecNumber>
    </recommendedName>
</protein>
<comment type="catalytic activity">
    <reaction evidence="8">
        <text>L-threonyl-[protein] + ATP = O-phospho-L-threonyl-[protein] + ADP + H(+)</text>
        <dbReference type="Rhea" id="RHEA:46608"/>
        <dbReference type="Rhea" id="RHEA-COMP:11060"/>
        <dbReference type="Rhea" id="RHEA-COMP:11605"/>
        <dbReference type="ChEBI" id="CHEBI:15378"/>
        <dbReference type="ChEBI" id="CHEBI:30013"/>
        <dbReference type="ChEBI" id="CHEBI:30616"/>
        <dbReference type="ChEBI" id="CHEBI:61977"/>
        <dbReference type="ChEBI" id="CHEBI:456216"/>
        <dbReference type="EC" id="2.7.11.1"/>
    </reaction>
</comment>
<organism evidence="13 14">
    <name type="scientific">Cafeteria roenbergensis</name>
    <name type="common">Marine flagellate</name>
    <dbReference type="NCBI Taxonomy" id="33653"/>
    <lineage>
        <taxon>Eukaryota</taxon>
        <taxon>Sar</taxon>
        <taxon>Stramenopiles</taxon>
        <taxon>Bigyra</taxon>
        <taxon>Opalozoa</taxon>
        <taxon>Bicosoecida</taxon>
        <taxon>Cafeteriaceae</taxon>
        <taxon>Cafeteria</taxon>
    </lineage>
</organism>
<evidence type="ECO:0000256" key="11">
    <source>
        <dbReference type="SAM" id="MobiDB-lite"/>
    </source>
</evidence>
<dbReference type="PROSITE" id="PS00108">
    <property type="entry name" value="PROTEIN_KINASE_ST"/>
    <property type="match status" value="1"/>
</dbReference>
<evidence type="ECO:0000256" key="6">
    <source>
        <dbReference type="ARBA" id="ARBA00022777"/>
    </source>
</evidence>
<keyword evidence="5 10" id="KW-0547">Nucleotide-binding</keyword>
<feature type="region of interest" description="Disordered" evidence="11">
    <location>
        <begin position="333"/>
        <end position="434"/>
    </location>
</feature>
<comment type="similarity">
    <text evidence="1">Belongs to the protein kinase superfamily. NEK Ser/Thr protein kinase family. NIMA subfamily.</text>
</comment>
<reference evidence="13 14" key="1">
    <citation type="submission" date="2019-07" db="EMBL/GenBank/DDBJ databases">
        <title>Genomes of Cafeteria roenbergensis.</title>
        <authorList>
            <person name="Fischer M.G."/>
            <person name="Hackl T."/>
            <person name="Roman M."/>
        </authorList>
    </citation>
    <scope>NUCLEOTIDE SEQUENCE [LARGE SCALE GENOMIC DNA]</scope>
    <source>
        <strain evidence="13 14">BVI</strain>
    </source>
</reference>
<evidence type="ECO:0000256" key="4">
    <source>
        <dbReference type="ARBA" id="ARBA00022679"/>
    </source>
</evidence>
<evidence type="ECO:0000256" key="7">
    <source>
        <dbReference type="ARBA" id="ARBA00022840"/>
    </source>
</evidence>
<gene>
    <name evidence="13" type="ORF">FNF29_00797</name>
</gene>
<dbReference type="EMBL" id="VLTN01000003">
    <property type="protein sequence ID" value="KAA0156686.1"/>
    <property type="molecule type" value="Genomic_DNA"/>
</dbReference>
<dbReference type="GO" id="GO:0004674">
    <property type="term" value="F:protein serine/threonine kinase activity"/>
    <property type="evidence" value="ECO:0007669"/>
    <property type="project" value="UniProtKB-KW"/>
</dbReference>
<keyword evidence="14" id="KW-1185">Reference proteome</keyword>
<dbReference type="PANTHER" id="PTHR44899">
    <property type="entry name" value="CAMK FAMILY PROTEIN KINASE"/>
    <property type="match status" value="1"/>
</dbReference>
<dbReference type="InterPro" id="IPR017441">
    <property type="entry name" value="Protein_kinase_ATP_BS"/>
</dbReference>
<dbReference type="PANTHER" id="PTHR44899:SF3">
    <property type="entry name" value="SERINE_THREONINE-PROTEIN KINASE NEK1"/>
    <property type="match status" value="1"/>
</dbReference>
<dbReference type="InterPro" id="IPR011009">
    <property type="entry name" value="Kinase-like_dom_sf"/>
</dbReference>
<feature type="domain" description="Protein kinase" evidence="12">
    <location>
        <begin position="4"/>
        <end position="260"/>
    </location>
</feature>
<dbReference type="CDD" id="cd08215">
    <property type="entry name" value="STKc_Nek"/>
    <property type="match status" value="1"/>
</dbReference>
<evidence type="ECO:0000256" key="10">
    <source>
        <dbReference type="PROSITE-ProRule" id="PRU10141"/>
    </source>
</evidence>
<keyword evidence="4" id="KW-0808">Transferase</keyword>
<feature type="compositionally biased region" description="Basic and acidic residues" evidence="11">
    <location>
        <begin position="417"/>
        <end position="434"/>
    </location>
</feature>
<feature type="compositionally biased region" description="Low complexity" evidence="11">
    <location>
        <begin position="559"/>
        <end position="573"/>
    </location>
</feature>
<dbReference type="PROSITE" id="PS00107">
    <property type="entry name" value="PROTEIN_KINASE_ATP"/>
    <property type="match status" value="1"/>
</dbReference>
<keyword evidence="3" id="KW-0723">Serine/threonine-protein kinase</keyword>
<evidence type="ECO:0000256" key="3">
    <source>
        <dbReference type="ARBA" id="ARBA00022527"/>
    </source>
</evidence>
<evidence type="ECO:0000256" key="8">
    <source>
        <dbReference type="ARBA" id="ARBA00047899"/>
    </source>
</evidence>
<dbReference type="InterPro" id="IPR000719">
    <property type="entry name" value="Prot_kinase_dom"/>
</dbReference>
<keyword evidence="6" id="KW-0418">Kinase</keyword>
<dbReference type="Pfam" id="PF00069">
    <property type="entry name" value="Pkinase"/>
    <property type="match status" value="1"/>
</dbReference>
<dbReference type="SUPFAM" id="SSF56112">
    <property type="entry name" value="Protein kinase-like (PK-like)"/>
    <property type="match status" value="1"/>
</dbReference>
<dbReference type="GO" id="GO:0005524">
    <property type="term" value="F:ATP binding"/>
    <property type="evidence" value="ECO:0007669"/>
    <property type="project" value="UniProtKB-UniRule"/>
</dbReference>
<dbReference type="Gene3D" id="3.30.200.20">
    <property type="entry name" value="Phosphorylase Kinase, domain 1"/>
    <property type="match status" value="1"/>
</dbReference>
<evidence type="ECO:0000256" key="9">
    <source>
        <dbReference type="ARBA" id="ARBA00048679"/>
    </source>
</evidence>
<evidence type="ECO:0000313" key="13">
    <source>
        <dbReference type="EMBL" id="KAA0156686.1"/>
    </source>
</evidence>
<dbReference type="InterPro" id="IPR008271">
    <property type="entry name" value="Ser/Thr_kinase_AS"/>
</dbReference>
<evidence type="ECO:0000313" key="14">
    <source>
        <dbReference type="Proteomes" id="UP000323011"/>
    </source>
</evidence>
<dbReference type="Gene3D" id="1.10.510.10">
    <property type="entry name" value="Transferase(Phosphotransferase) domain 1"/>
    <property type="match status" value="1"/>
</dbReference>
<evidence type="ECO:0000259" key="12">
    <source>
        <dbReference type="PROSITE" id="PS50011"/>
    </source>
</evidence>
<sequence length="762" mass="81099">MENYKVLRAIGKGSFGKVYVVRHIGENKHYVMKVIKMRGIPKAEREACKNEVAIMQRLPHPNIVAYKDSFSVQRGDKLCIVMTYCDGGDLSARLEQQRGKLLPEDQILHWFVQIALGLGCMHSSKVLHRDLKTANIFLLSSGRLVLGDLGISKSLDATMAMASTQIGTPYYMSPELFQSKPYNHKSDVWAIGCVLYELCTMRHPFEAESIQQLGARILRGRYPPIAARYSKGLRSLIDSLLSQAPSSRPDVDEVLRSPFMRKPLLSFVRDMAARAGSGSTAIGVGTMAFGSALKELVADGGSASALGPHSASLFRQIRSLGLGALVTRAIGGGSDLPADDSATARRGPSPAPDRRRAAGPSSSSSSSASAAASDAYGSRSGAPDGSSSASAASGAPASAAKNGFVPAVRRAPSGTDDAAKRALRDQQSALRREREVQLSVERALHRYNDEKLQRAQVDSVAPEVEDEEVEEEDDDDDADVVNELGMDPDLEAAAEEDERELALAAAELKAAFEASVRRCDRLQRSIQRLRRKTVDASSDGRDGARDASAASPPPRREAAASPAQAASTPVPAAQRRGSALSGEPPRLASGAGGAAPGQDGRPRMSPGTEALLLPPAEPAAVDDYGYDAEGAAGDSVEFDGGNEWADDWAAEWGDVDEDALAAVEAEDDDHDDVSGAADDRESGYLGRRAAAVRAEVASAVGAAMLDEMLRLERRRLEDPAADADPAMARQTADVQSRLGPARAVMLQRVRELVHVESVLAVA</sequence>
<comment type="catalytic activity">
    <reaction evidence="9">
        <text>L-seryl-[protein] + ATP = O-phospho-L-seryl-[protein] + ADP + H(+)</text>
        <dbReference type="Rhea" id="RHEA:17989"/>
        <dbReference type="Rhea" id="RHEA-COMP:9863"/>
        <dbReference type="Rhea" id="RHEA-COMP:11604"/>
        <dbReference type="ChEBI" id="CHEBI:15378"/>
        <dbReference type="ChEBI" id="CHEBI:29999"/>
        <dbReference type="ChEBI" id="CHEBI:30616"/>
        <dbReference type="ChEBI" id="CHEBI:83421"/>
        <dbReference type="ChEBI" id="CHEBI:456216"/>
        <dbReference type="EC" id="2.7.11.1"/>
    </reaction>
</comment>
<evidence type="ECO:0000256" key="1">
    <source>
        <dbReference type="ARBA" id="ARBA00010886"/>
    </source>
</evidence>
<feature type="binding site" evidence="10">
    <location>
        <position position="33"/>
    </location>
    <ligand>
        <name>ATP</name>
        <dbReference type="ChEBI" id="CHEBI:30616"/>
    </ligand>
</feature>
<feature type="region of interest" description="Disordered" evidence="11">
    <location>
        <begin position="527"/>
        <end position="642"/>
    </location>
</feature>
<proteinExistence type="inferred from homology"/>
<evidence type="ECO:0000256" key="5">
    <source>
        <dbReference type="ARBA" id="ARBA00022741"/>
    </source>
</evidence>
<feature type="region of interest" description="Disordered" evidence="11">
    <location>
        <begin position="453"/>
        <end position="482"/>
    </location>
</feature>
<comment type="caution">
    <text evidence="13">The sequence shown here is derived from an EMBL/GenBank/DDBJ whole genome shotgun (WGS) entry which is preliminary data.</text>
</comment>
<feature type="compositionally biased region" description="Acidic residues" evidence="11">
    <location>
        <begin position="463"/>
        <end position="482"/>
    </location>
</feature>
<dbReference type="InterPro" id="IPR051131">
    <property type="entry name" value="NEK_Ser/Thr_kinase_NIMA"/>
</dbReference>
<dbReference type="PROSITE" id="PS50011">
    <property type="entry name" value="PROTEIN_KINASE_DOM"/>
    <property type="match status" value="1"/>
</dbReference>
<name>A0A5A8CUE2_CAFRO</name>
<dbReference type="AlphaFoldDB" id="A0A5A8CUE2"/>
<dbReference type="Proteomes" id="UP000323011">
    <property type="component" value="Unassembled WGS sequence"/>
</dbReference>
<accession>A0A5A8CUE2</accession>
<dbReference type="EC" id="2.7.11.1" evidence="2"/>
<feature type="compositionally biased region" description="Basic and acidic residues" evidence="11">
    <location>
        <begin position="532"/>
        <end position="545"/>
    </location>
</feature>
<dbReference type="OMA" id="DKHEDTY"/>
<keyword evidence="7 10" id="KW-0067">ATP-binding</keyword>